<proteinExistence type="predicted"/>
<evidence type="ECO:0000313" key="11">
    <source>
        <dbReference type="EMBL" id="KAK2557609.1"/>
    </source>
</evidence>
<dbReference type="CDD" id="cd00637">
    <property type="entry name" value="7tm_classA_rhodopsin-like"/>
    <property type="match status" value="1"/>
</dbReference>
<evidence type="ECO:0000256" key="4">
    <source>
        <dbReference type="ARBA" id="ARBA00023040"/>
    </source>
</evidence>
<feature type="domain" description="G-protein coupled receptors family 1 profile" evidence="10">
    <location>
        <begin position="51"/>
        <end position="311"/>
    </location>
</feature>
<dbReference type="PROSITE" id="PS50262">
    <property type="entry name" value="G_PROTEIN_RECEP_F1_2"/>
    <property type="match status" value="1"/>
</dbReference>
<evidence type="ECO:0000256" key="2">
    <source>
        <dbReference type="ARBA" id="ARBA00022692"/>
    </source>
</evidence>
<dbReference type="EMBL" id="JARQWQ010000048">
    <property type="protein sequence ID" value="KAK2557609.1"/>
    <property type="molecule type" value="Genomic_DNA"/>
</dbReference>
<sequence length="427" mass="47785">MTFAGNITLASNSTTQGQENASTFCFVNDPNSVKLRRVIAYSTLILISLIGNVLTVTAILQHHGKTRKTITYSVVNMTVANLVITVSYMPRLIPMFLIGVEWLIVGPLGYALCKIVPFLHGVAIVASILNLLFTSLDMFLVVVFPMKRFSSTKAARLGVLLTWTLAIIARLPYLIALRTKVSNGLNICSSSLSNAFGNGNKAREIYYTILLIAFYAIPWVAIFCFYLAIVLILRKGQTPGQRNATAICVREARVKAFRSIMKMMAAITFMFLTCWITYFSATLAFKSIPCSFRFWRMFLAHSNCAISPILVAFFNKNIRKGIKTICYCIRSSSRVARFSLRGPTSFSVNEYMDVADFGRINRRRVIRWKRGSVDLANVNEGICTSSVRLTPILTFKTLQKDRVNEPNDDQNGKNANHAEVNPAFRNP</sequence>
<evidence type="ECO:0000256" key="8">
    <source>
        <dbReference type="SAM" id="MobiDB-lite"/>
    </source>
</evidence>
<feature type="transmembrane region" description="Helical" evidence="9">
    <location>
        <begin position="38"/>
        <end position="60"/>
    </location>
</feature>
<evidence type="ECO:0000256" key="3">
    <source>
        <dbReference type="ARBA" id="ARBA00022989"/>
    </source>
</evidence>
<feature type="transmembrane region" description="Helical" evidence="9">
    <location>
        <begin position="92"/>
        <end position="112"/>
    </location>
</feature>
<reference evidence="11" key="1">
    <citation type="journal article" date="2023" name="G3 (Bethesda)">
        <title>Whole genome assembly and annotation of the endangered Caribbean coral Acropora cervicornis.</title>
        <authorList>
            <person name="Selwyn J.D."/>
            <person name="Vollmer S.V."/>
        </authorList>
    </citation>
    <scope>NUCLEOTIDE SEQUENCE</scope>
    <source>
        <strain evidence="11">K2</strain>
    </source>
</reference>
<gene>
    <name evidence="11" type="ORF">P5673_019963</name>
</gene>
<feature type="transmembrane region" description="Helical" evidence="9">
    <location>
        <begin position="263"/>
        <end position="288"/>
    </location>
</feature>
<comment type="subcellular location">
    <subcellularLocation>
        <location evidence="1">Membrane</location>
        <topology evidence="1">Multi-pass membrane protein</topology>
    </subcellularLocation>
</comment>
<evidence type="ECO:0000256" key="7">
    <source>
        <dbReference type="ARBA" id="ARBA00023224"/>
    </source>
</evidence>
<dbReference type="InterPro" id="IPR000276">
    <property type="entry name" value="GPCR_Rhodpsn"/>
</dbReference>
<protein>
    <submittedName>
        <fullName evidence="11">Neuropeptide SIFamide receptor</fullName>
    </submittedName>
</protein>
<dbReference type="Proteomes" id="UP001249851">
    <property type="component" value="Unassembled WGS sequence"/>
</dbReference>
<reference evidence="11" key="2">
    <citation type="journal article" date="2023" name="Science">
        <title>Genomic signatures of disease resistance in endangered staghorn corals.</title>
        <authorList>
            <person name="Vollmer S.V."/>
            <person name="Selwyn J.D."/>
            <person name="Despard B.A."/>
            <person name="Roesel C.L."/>
        </authorList>
    </citation>
    <scope>NUCLEOTIDE SEQUENCE</scope>
    <source>
        <strain evidence="11">K2</strain>
    </source>
</reference>
<keyword evidence="3 9" id="KW-1133">Transmembrane helix</keyword>
<evidence type="ECO:0000256" key="6">
    <source>
        <dbReference type="ARBA" id="ARBA00023170"/>
    </source>
</evidence>
<keyword evidence="4" id="KW-0297">G-protein coupled receptor</keyword>
<dbReference type="Gene3D" id="1.20.1070.10">
    <property type="entry name" value="Rhodopsin 7-helix transmembrane proteins"/>
    <property type="match status" value="1"/>
</dbReference>
<dbReference type="SUPFAM" id="SSF81321">
    <property type="entry name" value="Family A G protein-coupled receptor-like"/>
    <property type="match status" value="1"/>
</dbReference>
<keyword evidence="2 9" id="KW-0812">Transmembrane</keyword>
<dbReference type="Pfam" id="PF00001">
    <property type="entry name" value="7tm_1"/>
    <property type="match status" value="1"/>
</dbReference>
<evidence type="ECO:0000256" key="9">
    <source>
        <dbReference type="SAM" id="Phobius"/>
    </source>
</evidence>
<evidence type="ECO:0000256" key="5">
    <source>
        <dbReference type="ARBA" id="ARBA00023136"/>
    </source>
</evidence>
<dbReference type="PRINTS" id="PR00237">
    <property type="entry name" value="GPCRRHODOPSN"/>
</dbReference>
<feature type="transmembrane region" description="Helical" evidence="9">
    <location>
        <begin position="205"/>
        <end position="233"/>
    </location>
</feature>
<keyword evidence="7" id="KW-0807">Transducer</keyword>
<evidence type="ECO:0000259" key="10">
    <source>
        <dbReference type="PROSITE" id="PS50262"/>
    </source>
</evidence>
<comment type="caution">
    <text evidence="11">The sequence shown here is derived from an EMBL/GenBank/DDBJ whole genome shotgun (WGS) entry which is preliminary data.</text>
</comment>
<keyword evidence="5 9" id="KW-0472">Membrane</keyword>
<evidence type="ECO:0000313" key="12">
    <source>
        <dbReference type="Proteomes" id="UP001249851"/>
    </source>
</evidence>
<accession>A0AAD9QA96</accession>
<evidence type="ECO:0000256" key="1">
    <source>
        <dbReference type="ARBA" id="ARBA00004141"/>
    </source>
</evidence>
<name>A0AAD9QA96_ACRCE</name>
<organism evidence="11 12">
    <name type="scientific">Acropora cervicornis</name>
    <name type="common">Staghorn coral</name>
    <dbReference type="NCBI Taxonomy" id="6130"/>
    <lineage>
        <taxon>Eukaryota</taxon>
        <taxon>Metazoa</taxon>
        <taxon>Cnidaria</taxon>
        <taxon>Anthozoa</taxon>
        <taxon>Hexacorallia</taxon>
        <taxon>Scleractinia</taxon>
        <taxon>Astrocoeniina</taxon>
        <taxon>Acroporidae</taxon>
        <taxon>Acropora</taxon>
    </lineage>
</organism>
<feature type="transmembrane region" description="Helical" evidence="9">
    <location>
        <begin position="118"/>
        <end position="145"/>
    </location>
</feature>
<dbReference type="PANTHER" id="PTHR45695">
    <property type="entry name" value="LEUCOKININ RECEPTOR-RELATED"/>
    <property type="match status" value="1"/>
</dbReference>
<dbReference type="GO" id="GO:0004930">
    <property type="term" value="F:G protein-coupled receptor activity"/>
    <property type="evidence" value="ECO:0007669"/>
    <property type="project" value="UniProtKB-KW"/>
</dbReference>
<feature type="region of interest" description="Disordered" evidence="8">
    <location>
        <begin position="401"/>
        <end position="427"/>
    </location>
</feature>
<dbReference type="AlphaFoldDB" id="A0AAD9QA96"/>
<dbReference type="InterPro" id="IPR017452">
    <property type="entry name" value="GPCR_Rhodpsn_7TM"/>
</dbReference>
<keyword evidence="6 11" id="KW-0675">Receptor</keyword>
<feature type="transmembrane region" description="Helical" evidence="9">
    <location>
        <begin position="294"/>
        <end position="314"/>
    </location>
</feature>
<dbReference type="GO" id="GO:0005886">
    <property type="term" value="C:plasma membrane"/>
    <property type="evidence" value="ECO:0007669"/>
    <property type="project" value="TreeGrafter"/>
</dbReference>
<dbReference type="PANTHER" id="PTHR45695:SF9">
    <property type="entry name" value="LEUCOKININ RECEPTOR"/>
    <property type="match status" value="1"/>
</dbReference>
<keyword evidence="12" id="KW-1185">Reference proteome</keyword>
<feature type="transmembrane region" description="Helical" evidence="9">
    <location>
        <begin position="157"/>
        <end position="176"/>
    </location>
</feature>